<sequence>MQVFFVLSPPSSMVLFFPRPLHRLLASILPTSALFFVGTPFDESWPLANAIWMTDFLPLLGDRSFGATGRDQVHTSAIMAKAIKHESAKVLPLSAHLFGVR</sequence>
<dbReference type="GeneID" id="20804437"/>
<dbReference type="EMBL" id="KI913117">
    <property type="protein sequence ID" value="ETV85912.1"/>
    <property type="molecule type" value="Genomic_DNA"/>
</dbReference>
<accession>W4H1X7</accession>
<reference evidence="1" key="1">
    <citation type="submission" date="2013-12" db="EMBL/GenBank/DDBJ databases">
        <title>The Genome Sequence of Aphanomyces astaci APO3.</title>
        <authorList>
            <consortium name="The Broad Institute Genomics Platform"/>
            <person name="Russ C."/>
            <person name="Tyler B."/>
            <person name="van West P."/>
            <person name="Dieguez-Uribeondo J."/>
            <person name="Young S.K."/>
            <person name="Zeng Q."/>
            <person name="Gargeya S."/>
            <person name="Fitzgerald M."/>
            <person name="Abouelleil A."/>
            <person name="Alvarado L."/>
            <person name="Chapman S.B."/>
            <person name="Gainer-Dewar J."/>
            <person name="Goldberg J."/>
            <person name="Griggs A."/>
            <person name="Gujja S."/>
            <person name="Hansen M."/>
            <person name="Howarth C."/>
            <person name="Imamovic A."/>
            <person name="Ireland A."/>
            <person name="Larimer J."/>
            <person name="McCowan C."/>
            <person name="Murphy C."/>
            <person name="Pearson M."/>
            <person name="Poon T.W."/>
            <person name="Priest M."/>
            <person name="Roberts A."/>
            <person name="Saif S."/>
            <person name="Shea T."/>
            <person name="Sykes S."/>
            <person name="Wortman J."/>
            <person name="Nusbaum C."/>
            <person name="Birren B."/>
        </authorList>
    </citation>
    <scope>NUCLEOTIDE SEQUENCE [LARGE SCALE GENOMIC DNA]</scope>
    <source>
        <strain evidence="1">APO3</strain>
    </source>
</reference>
<dbReference type="VEuPathDB" id="FungiDB:H257_02441"/>
<protein>
    <submittedName>
        <fullName evidence="1">Uncharacterized protein</fullName>
    </submittedName>
</protein>
<organism evidence="1">
    <name type="scientific">Aphanomyces astaci</name>
    <name type="common">Crayfish plague agent</name>
    <dbReference type="NCBI Taxonomy" id="112090"/>
    <lineage>
        <taxon>Eukaryota</taxon>
        <taxon>Sar</taxon>
        <taxon>Stramenopiles</taxon>
        <taxon>Oomycota</taxon>
        <taxon>Saprolegniomycetes</taxon>
        <taxon>Saprolegniales</taxon>
        <taxon>Verrucalvaceae</taxon>
        <taxon>Aphanomyces</taxon>
    </lineage>
</organism>
<dbReference type="AlphaFoldDB" id="W4H1X7"/>
<name>W4H1X7_APHAT</name>
<evidence type="ECO:0000313" key="1">
    <source>
        <dbReference type="EMBL" id="ETV85912.1"/>
    </source>
</evidence>
<gene>
    <name evidence="1" type="ORF">H257_02441</name>
</gene>
<dbReference type="RefSeq" id="XP_009824384.1">
    <property type="nucleotide sequence ID" value="XM_009826082.1"/>
</dbReference>
<proteinExistence type="predicted"/>